<dbReference type="Proteomes" id="UP000633731">
    <property type="component" value="Unassembled WGS sequence"/>
</dbReference>
<reference evidence="1" key="1">
    <citation type="submission" date="2021-01" db="EMBL/GenBank/DDBJ databases">
        <title>Draft genome of Pantoea agglomerans Eh 335.</title>
        <authorList>
            <person name="Emsley S.A."/>
            <person name="Oline D.K."/>
            <person name="Saw J.H."/>
            <person name="Ushijima B."/>
            <person name="Videau P."/>
            <person name="Koyack M.J."/>
        </authorList>
    </citation>
    <scope>NUCLEOTIDE SEQUENCE</scope>
    <source>
        <strain evidence="1">Eh 335</strain>
    </source>
</reference>
<keyword evidence="2" id="KW-1185">Reference proteome</keyword>
<name>A0ACC5RH91_ENTAG</name>
<protein>
    <submittedName>
        <fullName evidence="1">Uncharacterized protein</fullName>
    </submittedName>
</protein>
<evidence type="ECO:0000313" key="1">
    <source>
        <dbReference type="EMBL" id="MBK4723911.1"/>
    </source>
</evidence>
<accession>A0ACC5RH91</accession>
<evidence type="ECO:0000313" key="2">
    <source>
        <dbReference type="Proteomes" id="UP000633731"/>
    </source>
</evidence>
<proteinExistence type="predicted"/>
<gene>
    <name evidence="1" type="ORF">JJL49_01510</name>
</gene>
<dbReference type="EMBL" id="JAEOXF010000001">
    <property type="protein sequence ID" value="MBK4723911.1"/>
    <property type="molecule type" value="Genomic_DNA"/>
</dbReference>
<organism evidence="1 2">
    <name type="scientific">Enterobacter agglomerans</name>
    <name type="common">Erwinia herbicola</name>
    <name type="synonym">Pantoea agglomerans</name>
    <dbReference type="NCBI Taxonomy" id="549"/>
    <lineage>
        <taxon>Bacteria</taxon>
        <taxon>Pseudomonadati</taxon>
        <taxon>Pseudomonadota</taxon>
        <taxon>Gammaproteobacteria</taxon>
        <taxon>Enterobacterales</taxon>
        <taxon>Erwiniaceae</taxon>
        <taxon>Pantoea</taxon>
        <taxon>Pantoea agglomerans group</taxon>
    </lineage>
</organism>
<sequence>MIKLLKELKWSPDGCAVETISPGEYQVGILPPRAVAIALEMGFLEGSESSNIQPPLGTIVVTDPPVVTDPVVVTDPPVVTDPVVVTDPPVVTDPVVVTDPPVVTAPVVVTETEVKKVKK</sequence>
<comment type="caution">
    <text evidence="1">The sequence shown here is derived from an EMBL/GenBank/DDBJ whole genome shotgun (WGS) entry which is preliminary data.</text>
</comment>